<dbReference type="EC" id="2.7.7.65" evidence="2"/>
<comment type="catalytic activity">
    <reaction evidence="3">
        <text>2 GTP = 3',3'-c-di-GMP + 2 diphosphate</text>
        <dbReference type="Rhea" id="RHEA:24898"/>
        <dbReference type="ChEBI" id="CHEBI:33019"/>
        <dbReference type="ChEBI" id="CHEBI:37565"/>
        <dbReference type="ChEBI" id="CHEBI:58805"/>
        <dbReference type="EC" id="2.7.7.65"/>
    </reaction>
</comment>
<evidence type="ECO:0000256" key="4">
    <source>
        <dbReference type="SAM" id="Phobius"/>
    </source>
</evidence>
<keyword evidence="4" id="KW-1133">Transmembrane helix</keyword>
<feature type="chain" id="PRO_5020375473" description="diguanylate cyclase" evidence="5">
    <location>
        <begin position="37"/>
        <end position="584"/>
    </location>
</feature>
<evidence type="ECO:0000256" key="1">
    <source>
        <dbReference type="ARBA" id="ARBA00001946"/>
    </source>
</evidence>
<dbReference type="CDD" id="cd01949">
    <property type="entry name" value="GGDEF"/>
    <property type="match status" value="1"/>
</dbReference>
<keyword evidence="8" id="KW-1185">Reference proteome</keyword>
<feature type="domain" description="GGDEF" evidence="6">
    <location>
        <begin position="455"/>
        <end position="584"/>
    </location>
</feature>
<dbReference type="Gene3D" id="3.30.70.270">
    <property type="match status" value="1"/>
</dbReference>
<proteinExistence type="predicted"/>
<dbReference type="NCBIfam" id="TIGR00254">
    <property type="entry name" value="GGDEF"/>
    <property type="match status" value="1"/>
</dbReference>
<evidence type="ECO:0000256" key="3">
    <source>
        <dbReference type="ARBA" id="ARBA00034247"/>
    </source>
</evidence>
<keyword evidence="4" id="KW-0812">Transmembrane</keyword>
<evidence type="ECO:0000256" key="2">
    <source>
        <dbReference type="ARBA" id="ARBA00012528"/>
    </source>
</evidence>
<comment type="cofactor">
    <cofactor evidence="1">
        <name>Mg(2+)</name>
        <dbReference type="ChEBI" id="CHEBI:18420"/>
    </cofactor>
</comment>
<sequence>MKAIMTPKPLRKKRVKFSNCILFFLISICTFTLCHAVEAPNSILKEAYEIRSSNPQKSKALFTSIDKASLSEDDKQLYDFTAAYIQLVAGDLLAASEAYRQIAEGDYSFSYQFQSYAALAAINAATQNWAEAFSAMDFLTENIDKITDPLVKEQAHNAIINFYNSIDEKETVISYGNSLIDGQHSTRFTCFLHMQLIVALVLTESDSLSEERFSQALNYCETANEQIALIAIYTHYATYLYNRNEIDSSLAVLKEHLVDVESTNYPPLLEEYYALLSKIYFLKGEYKLAKEYAYKVIDQNEDAGYAVISEIDAYEVLYKIAEKQQNYKKALELHKAYAKSKSLNLSSMSNKMLSIHKAQQDSLIKSNQITLLDAENSLLKARAQLAQEEENIRKLIYLVLFLTFVVITFWLYKKRSHYIALKNISQRDGLTGTANRTFFTTMASEQISNAQQQSNSVSLIIFDLDDFKQINDTFGHRMGDQALQTAVSAAQKGCRPQDCIGRLGGEEFGIILPNCSLEQALTIAQRCQKEIELTNQSDQQDFKLTASFGVASAPNHAYDFEVLFEAADKALYQSKASGKNQVSS</sequence>
<keyword evidence="5" id="KW-0732">Signal</keyword>
<dbReference type="PROSITE" id="PS50887">
    <property type="entry name" value="GGDEF"/>
    <property type="match status" value="1"/>
</dbReference>
<evidence type="ECO:0000256" key="5">
    <source>
        <dbReference type="SAM" id="SignalP"/>
    </source>
</evidence>
<reference evidence="7 8" key="1">
    <citation type="submission" date="2019-04" db="EMBL/GenBank/DDBJ databases">
        <title>Alteromonas portus sp. nov., an alginate lyase-excreting marine bacterium.</title>
        <authorList>
            <person name="Huang H."/>
            <person name="Mo K."/>
            <person name="Bao S."/>
        </authorList>
    </citation>
    <scope>NUCLEOTIDE SEQUENCE [LARGE SCALE GENOMIC DNA]</scope>
    <source>
        <strain evidence="7 8">HB161718</strain>
    </source>
</reference>
<dbReference type="GO" id="GO:0005886">
    <property type="term" value="C:plasma membrane"/>
    <property type="evidence" value="ECO:0007669"/>
    <property type="project" value="TreeGrafter"/>
</dbReference>
<dbReference type="InterPro" id="IPR011990">
    <property type="entry name" value="TPR-like_helical_dom_sf"/>
</dbReference>
<dbReference type="SUPFAM" id="SSF48452">
    <property type="entry name" value="TPR-like"/>
    <property type="match status" value="1"/>
</dbReference>
<dbReference type="PANTHER" id="PTHR45138:SF9">
    <property type="entry name" value="DIGUANYLATE CYCLASE DGCM-RELATED"/>
    <property type="match status" value="1"/>
</dbReference>
<dbReference type="GO" id="GO:1902201">
    <property type="term" value="P:negative regulation of bacterial-type flagellum-dependent cell motility"/>
    <property type="evidence" value="ECO:0007669"/>
    <property type="project" value="TreeGrafter"/>
</dbReference>
<feature type="signal peptide" evidence="5">
    <location>
        <begin position="1"/>
        <end position="36"/>
    </location>
</feature>
<evidence type="ECO:0000313" key="7">
    <source>
        <dbReference type="EMBL" id="TKB02263.1"/>
    </source>
</evidence>
<name>A0A4U0ZFV0_9ALTE</name>
<dbReference type="Proteomes" id="UP000305471">
    <property type="component" value="Unassembled WGS sequence"/>
</dbReference>
<dbReference type="EMBL" id="SWCO01000008">
    <property type="protein sequence ID" value="TKB02263.1"/>
    <property type="molecule type" value="Genomic_DNA"/>
</dbReference>
<dbReference type="Gene3D" id="1.25.40.10">
    <property type="entry name" value="Tetratricopeptide repeat domain"/>
    <property type="match status" value="1"/>
</dbReference>
<evidence type="ECO:0000313" key="8">
    <source>
        <dbReference type="Proteomes" id="UP000305471"/>
    </source>
</evidence>
<organism evidence="7 8">
    <name type="scientific">Alteromonas portus</name>
    <dbReference type="NCBI Taxonomy" id="2565549"/>
    <lineage>
        <taxon>Bacteria</taxon>
        <taxon>Pseudomonadati</taxon>
        <taxon>Pseudomonadota</taxon>
        <taxon>Gammaproteobacteria</taxon>
        <taxon>Alteromonadales</taxon>
        <taxon>Alteromonadaceae</taxon>
        <taxon>Alteromonas/Salinimonas group</taxon>
        <taxon>Alteromonas</taxon>
    </lineage>
</organism>
<dbReference type="SMART" id="SM00267">
    <property type="entry name" value="GGDEF"/>
    <property type="match status" value="1"/>
</dbReference>
<dbReference type="PANTHER" id="PTHR45138">
    <property type="entry name" value="REGULATORY COMPONENTS OF SENSORY TRANSDUCTION SYSTEM"/>
    <property type="match status" value="1"/>
</dbReference>
<feature type="transmembrane region" description="Helical" evidence="4">
    <location>
        <begin position="395"/>
        <end position="412"/>
    </location>
</feature>
<dbReference type="SUPFAM" id="SSF55073">
    <property type="entry name" value="Nucleotide cyclase"/>
    <property type="match status" value="1"/>
</dbReference>
<dbReference type="GO" id="GO:0043709">
    <property type="term" value="P:cell adhesion involved in single-species biofilm formation"/>
    <property type="evidence" value="ECO:0007669"/>
    <property type="project" value="TreeGrafter"/>
</dbReference>
<keyword evidence="4" id="KW-0472">Membrane</keyword>
<accession>A0A4U0ZFV0</accession>
<dbReference type="InterPro" id="IPR043128">
    <property type="entry name" value="Rev_trsase/Diguanyl_cyclase"/>
</dbReference>
<dbReference type="Pfam" id="PF00990">
    <property type="entry name" value="GGDEF"/>
    <property type="match status" value="1"/>
</dbReference>
<dbReference type="InterPro" id="IPR000160">
    <property type="entry name" value="GGDEF_dom"/>
</dbReference>
<dbReference type="InterPro" id="IPR050469">
    <property type="entry name" value="Diguanylate_Cyclase"/>
</dbReference>
<dbReference type="AlphaFoldDB" id="A0A4U0ZFV0"/>
<protein>
    <recommendedName>
        <fullName evidence="2">diguanylate cyclase</fullName>
        <ecNumber evidence="2">2.7.7.65</ecNumber>
    </recommendedName>
</protein>
<gene>
    <name evidence="7" type="ORF">E5672_14225</name>
</gene>
<dbReference type="FunFam" id="3.30.70.270:FF:000001">
    <property type="entry name" value="Diguanylate cyclase domain protein"/>
    <property type="match status" value="1"/>
</dbReference>
<dbReference type="GO" id="GO:0052621">
    <property type="term" value="F:diguanylate cyclase activity"/>
    <property type="evidence" value="ECO:0007669"/>
    <property type="project" value="UniProtKB-EC"/>
</dbReference>
<dbReference type="InterPro" id="IPR029787">
    <property type="entry name" value="Nucleotide_cyclase"/>
</dbReference>
<evidence type="ECO:0000259" key="6">
    <source>
        <dbReference type="PROSITE" id="PS50887"/>
    </source>
</evidence>
<comment type="caution">
    <text evidence="7">The sequence shown here is derived from an EMBL/GenBank/DDBJ whole genome shotgun (WGS) entry which is preliminary data.</text>
</comment>